<dbReference type="PANTHER" id="PTHR47718">
    <property type="entry name" value="OS01G0519700 PROTEIN"/>
    <property type="match status" value="1"/>
</dbReference>
<evidence type="ECO:0000256" key="2">
    <source>
        <dbReference type="SAM" id="MobiDB-lite"/>
    </source>
</evidence>
<organism evidence="3 4">
    <name type="scientific">Artemisia annua</name>
    <name type="common">Sweet wormwood</name>
    <dbReference type="NCBI Taxonomy" id="35608"/>
    <lineage>
        <taxon>Eukaryota</taxon>
        <taxon>Viridiplantae</taxon>
        <taxon>Streptophyta</taxon>
        <taxon>Embryophyta</taxon>
        <taxon>Tracheophyta</taxon>
        <taxon>Spermatophyta</taxon>
        <taxon>Magnoliopsida</taxon>
        <taxon>eudicotyledons</taxon>
        <taxon>Gunneridae</taxon>
        <taxon>Pentapetalae</taxon>
        <taxon>asterids</taxon>
        <taxon>campanulids</taxon>
        <taxon>Asterales</taxon>
        <taxon>Asteraceae</taxon>
        <taxon>Asteroideae</taxon>
        <taxon>Anthemideae</taxon>
        <taxon>Artemisiinae</taxon>
        <taxon>Artemisia</taxon>
    </lineage>
</organism>
<feature type="compositionally biased region" description="Acidic residues" evidence="2">
    <location>
        <begin position="103"/>
        <end position="114"/>
    </location>
</feature>
<feature type="region of interest" description="Disordered" evidence="2">
    <location>
        <begin position="381"/>
        <end position="416"/>
    </location>
</feature>
<feature type="compositionally biased region" description="Polar residues" evidence="2">
    <location>
        <begin position="55"/>
        <end position="88"/>
    </location>
</feature>
<dbReference type="Proteomes" id="UP000245207">
    <property type="component" value="Unassembled WGS sequence"/>
</dbReference>
<feature type="compositionally biased region" description="Polar residues" evidence="2">
    <location>
        <begin position="387"/>
        <end position="400"/>
    </location>
</feature>
<dbReference type="AlphaFoldDB" id="A0A2U1KXY5"/>
<feature type="region of interest" description="Disordered" evidence="2">
    <location>
        <begin position="435"/>
        <end position="456"/>
    </location>
</feature>
<feature type="compositionally biased region" description="Basic residues" evidence="2">
    <location>
        <begin position="447"/>
        <end position="456"/>
    </location>
</feature>
<dbReference type="EMBL" id="PKPP01012984">
    <property type="protein sequence ID" value="PWA41580.1"/>
    <property type="molecule type" value="Genomic_DNA"/>
</dbReference>
<gene>
    <name evidence="3" type="ORF">CTI12_AA549610</name>
</gene>
<keyword evidence="4" id="KW-1185">Reference proteome</keyword>
<feature type="compositionally biased region" description="Low complexity" evidence="2">
    <location>
        <begin position="10"/>
        <end position="24"/>
    </location>
</feature>
<keyword evidence="1" id="KW-0175">Coiled coil</keyword>
<feature type="compositionally biased region" description="Basic and acidic residues" evidence="2">
    <location>
        <begin position="115"/>
        <end position="136"/>
    </location>
</feature>
<evidence type="ECO:0000313" key="3">
    <source>
        <dbReference type="EMBL" id="PWA41580.1"/>
    </source>
</evidence>
<feature type="coiled-coil region" evidence="1">
    <location>
        <begin position="252"/>
        <end position="324"/>
    </location>
</feature>
<protein>
    <submittedName>
        <fullName evidence="3">FAR1 DNA binding domain-containing protein</fullName>
    </submittedName>
</protein>
<feature type="region of interest" description="Disordered" evidence="2">
    <location>
        <begin position="1"/>
        <end position="31"/>
    </location>
</feature>
<proteinExistence type="predicted"/>
<reference evidence="3 4" key="1">
    <citation type="journal article" date="2018" name="Mol. Plant">
        <title>The genome of Artemisia annua provides insight into the evolution of Asteraceae family and artemisinin biosynthesis.</title>
        <authorList>
            <person name="Shen Q."/>
            <person name="Zhang L."/>
            <person name="Liao Z."/>
            <person name="Wang S."/>
            <person name="Yan T."/>
            <person name="Shi P."/>
            <person name="Liu M."/>
            <person name="Fu X."/>
            <person name="Pan Q."/>
            <person name="Wang Y."/>
            <person name="Lv Z."/>
            <person name="Lu X."/>
            <person name="Zhang F."/>
            <person name="Jiang W."/>
            <person name="Ma Y."/>
            <person name="Chen M."/>
            <person name="Hao X."/>
            <person name="Li L."/>
            <person name="Tang Y."/>
            <person name="Lv G."/>
            <person name="Zhou Y."/>
            <person name="Sun X."/>
            <person name="Brodelius P.E."/>
            <person name="Rose J.K.C."/>
            <person name="Tang K."/>
        </authorList>
    </citation>
    <scope>NUCLEOTIDE SEQUENCE [LARGE SCALE GENOMIC DNA]</scope>
    <source>
        <strain evidence="4">cv. Huhao1</strain>
        <tissue evidence="3">Leaf</tissue>
    </source>
</reference>
<evidence type="ECO:0000313" key="4">
    <source>
        <dbReference type="Proteomes" id="UP000245207"/>
    </source>
</evidence>
<feature type="region of interest" description="Disordered" evidence="2">
    <location>
        <begin position="103"/>
        <end position="137"/>
    </location>
</feature>
<comment type="caution">
    <text evidence="3">The sequence shown here is derived from an EMBL/GenBank/DDBJ whole genome shotgun (WGS) entry which is preliminary data.</text>
</comment>
<name>A0A2U1KXY5_ARTAN</name>
<dbReference type="OrthoDB" id="681878at2759"/>
<sequence length="456" mass="51763">MNLAGITMNPTDSSTKPSPTPDSSTNHHQKTHRNLANTMNLAGINKNVTNTMNLAGITMNPTDSSKNPPDSSTNQSESSTNPSDSSIINDIDENHLIEVDLVTEGDLPEDEDEDATVKEVHDSMKSPRPTLYEHSETPGGSVYWVPHVDERITVPEEGKSYDTIDEAIEMYSNYAEAGGFQIKKAGKKTTKSGIVTLKYLMCNKEGAPRHVNIDTLDAKHSGQQKRQTTIHDLKREEGCEMFVIRDKNPWVYRKINKELEKEQAEEEETKAKREFLDYKNRDINVIPEQYILRRWTRDIIPPELRRKRNRYGEKNVEIERLTNEATSVVDECLFRLGDKVEKMGDFVEKLKKLRTEVEAEVPNHPSIETGDVIGEHYAISKPDKRTVNNPTKVNNKGNITENERNKRRKSEKEKALGVKKKQKKICGFCGVKTNLHTKTTCPDNPNARKKPRPTVS</sequence>
<evidence type="ECO:0000256" key="1">
    <source>
        <dbReference type="SAM" id="Coils"/>
    </source>
</evidence>
<accession>A0A2U1KXY5</accession>
<feature type="region of interest" description="Disordered" evidence="2">
    <location>
        <begin position="55"/>
        <end position="90"/>
    </location>
</feature>